<dbReference type="Pfam" id="PF00122">
    <property type="entry name" value="E1-E2_ATPase"/>
    <property type="match status" value="1"/>
</dbReference>
<evidence type="ECO:0000256" key="3">
    <source>
        <dbReference type="ARBA" id="ARBA00022448"/>
    </source>
</evidence>
<evidence type="ECO:0000256" key="11">
    <source>
        <dbReference type="ARBA" id="ARBA00022840"/>
    </source>
</evidence>
<dbReference type="Proteomes" id="UP000694569">
    <property type="component" value="Unplaced"/>
</dbReference>
<feature type="transmembrane region" description="Helical" evidence="18">
    <location>
        <begin position="411"/>
        <end position="437"/>
    </location>
</feature>
<dbReference type="Ensembl" id="ENSLLET00000044658.1">
    <property type="protein sequence ID" value="ENSLLEP00000042956.1"/>
    <property type="gene ID" value="ENSLLEG00000026857.1"/>
</dbReference>
<dbReference type="SFLD" id="SFLDF00027">
    <property type="entry name" value="p-type_atpase"/>
    <property type="match status" value="1"/>
</dbReference>
<name>A0A8C5QVG0_9ANUR</name>
<evidence type="ECO:0000256" key="4">
    <source>
        <dbReference type="ARBA" id="ARBA00022475"/>
    </source>
</evidence>
<evidence type="ECO:0000256" key="15">
    <source>
        <dbReference type="ARBA" id="ARBA00022989"/>
    </source>
</evidence>
<dbReference type="CDD" id="cd02081">
    <property type="entry name" value="P-type_ATPase_Ca_PMCA-like"/>
    <property type="match status" value="1"/>
</dbReference>
<dbReference type="SFLD" id="SFLDS00003">
    <property type="entry name" value="Haloacid_Dehalogenase"/>
    <property type="match status" value="1"/>
</dbReference>
<keyword evidence="22" id="KW-1185">Reference proteome</keyword>
<keyword evidence="7 18" id="KW-0812">Transmembrane</keyword>
<comment type="similarity">
    <text evidence="2 18">Belongs to the cation transport ATPase (P-type) (TC 3.A.3) family. Type IIB subfamily.</text>
</comment>
<comment type="catalytic activity">
    <reaction evidence="18">
        <text>Ca(2+)(in) + ATP + H2O = Ca(2+)(out) + ADP + phosphate + H(+)</text>
        <dbReference type="Rhea" id="RHEA:18105"/>
        <dbReference type="ChEBI" id="CHEBI:15377"/>
        <dbReference type="ChEBI" id="CHEBI:15378"/>
        <dbReference type="ChEBI" id="CHEBI:29108"/>
        <dbReference type="ChEBI" id="CHEBI:30616"/>
        <dbReference type="ChEBI" id="CHEBI:43474"/>
        <dbReference type="ChEBI" id="CHEBI:456216"/>
        <dbReference type="EC" id="7.2.2.10"/>
    </reaction>
</comment>
<evidence type="ECO:0000256" key="5">
    <source>
        <dbReference type="ARBA" id="ARBA00022553"/>
    </source>
</evidence>
<dbReference type="PRINTS" id="PR00119">
    <property type="entry name" value="CATATPASE"/>
</dbReference>
<dbReference type="SUPFAM" id="SSF81653">
    <property type="entry name" value="Calcium ATPase, transduction domain A"/>
    <property type="match status" value="1"/>
</dbReference>
<evidence type="ECO:0000313" key="21">
    <source>
        <dbReference type="Ensembl" id="ENSLLEP00000042956.1"/>
    </source>
</evidence>
<keyword evidence="15 18" id="KW-1133">Transmembrane helix</keyword>
<dbReference type="AlphaFoldDB" id="A0A8C5QVG0"/>
<evidence type="ECO:0000256" key="2">
    <source>
        <dbReference type="ARBA" id="ARBA00006124"/>
    </source>
</evidence>
<accession>A0A8C5QVG0</accession>
<feature type="transmembrane region" description="Helical" evidence="18">
    <location>
        <begin position="370"/>
        <end position="391"/>
    </location>
</feature>
<feature type="compositionally biased region" description="Polar residues" evidence="19">
    <location>
        <begin position="1192"/>
        <end position="1212"/>
    </location>
</feature>
<dbReference type="InterPro" id="IPR001757">
    <property type="entry name" value="P_typ_ATPase"/>
</dbReference>
<evidence type="ECO:0000256" key="14">
    <source>
        <dbReference type="ARBA" id="ARBA00022967"/>
    </source>
</evidence>
<dbReference type="FunFam" id="1.20.1110.10:FF:000001">
    <property type="entry name" value="Calcium-transporting ATPase"/>
    <property type="match status" value="1"/>
</dbReference>
<dbReference type="Pfam" id="PF12424">
    <property type="entry name" value="ATP_Ca_trans_C"/>
    <property type="match status" value="1"/>
</dbReference>
<feature type="compositionally biased region" description="Basic and acidic residues" evidence="19">
    <location>
        <begin position="331"/>
        <end position="351"/>
    </location>
</feature>
<organism evidence="21 22">
    <name type="scientific">Leptobrachium leishanense</name>
    <name type="common">Leishan spiny toad</name>
    <dbReference type="NCBI Taxonomy" id="445787"/>
    <lineage>
        <taxon>Eukaryota</taxon>
        <taxon>Metazoa</taxon>
        <taxon>Chordata</taxon>
        <taxon>Craniata</taxon>
        <taxon>Vertebrata</taxon>
        <taxon>Euteleostomi</taxon>
        <taxon>Amphibia</taxon>
        <taxon>Batrachia</taxon>
        <taxon>Anura</taxon>
        <taxon>Pelobatoidea</taxon>
        <taxon>Megophryidae</taxon>
        <taxon>Leptobrachium</taxon>
    </lineage>
</organism>
<dbReference type="GO" id="GO:0005388">
    <property type="term" value="F:P-type calcium transporter activity"/>
    <property type="evidence" value="ECO:0007669"/>
    <property type="project" value="UniProtKB-EC"/>
</dbReference>
<keyword evidence="16 18" id="KW-0406">Ion transport</keyword>
<dbReference type="GO" id="GO:0016887">
    <property type="term" value="F:ATP hydrolysis activity"/>
    <property type="evidence" value="ECO:0007669"/>
    <property type="project" value="InterPro"/>
</dbReference>
<dbReference type="InterPro" id="IPR023214">
    <property type="entry name" value="HAD_sf"/>
</dbReference>
<gene>
    <name evidence="21" type="primary">ATP2B1</name>
</gene>
<dbReference type="InterPro" id="IPR018303">
    <property type="entry name" value="ATPase_P-typ_P_site"/>
</dbReference>
<reference evidence="21" key="1">
    <citation type="submission" date="2025-08" db="UniProtKB">
        <authorList>
            <consortium name="Ensembl"/>
        </authorList>
    </citation>
    <scope>IDENTIFICATION</scope>
</reference>
<keyword evidence="8" id="KW-0479">Metal-binding</keyword>
<dbReference type="Gene3D" id="1.20.1110.10">
    <property type="entry name" value="Calcium-transporting ATPase, transmembrane domain"/>
    <property type="match status" value="3"/>
</dbReference>
<comment type="function">
    <text evidence="18">Catalyzes the hydrolysis of ATP coupled with the transport of calcium.</text>
</comment>
<dbReference type="FunFam" id="1.20.1110.10:FF:000002">
    <property type="entry name" value="Calcium-transporting ATPase"/>
    <property type="match status" value="1"/>
</dbReference>
<evidence type="ECO:0000256" key="19">
    <source>
        <dbReference type="SAM" id="MobiDB-lite"/>
    </source>
</evidence>
<dbReference type="GO" id="GO:0051480">
    <property type="term" value="P:regulation of cytosolic calcium ion concentration"/>
    <property type="evidence" value="ECO:0007669"/>
    <property type="project" value="TreeGrafter"/>
</dbReference>
<feature type="transmembrane region" description="Helical" evidence="18">
    <location>
        <begin position="924"/>
        <end position="941"/>
    </location>
</feature>
<feature type="domain" description="Cation-transporting P-type ATPase N-terminal" evidence="20">
    <location>
        <begin position="49"/>
        <end position="123"/>
    </location>
</feature>
<dbReference type="GO" id="GO:0046872">
    <property type="term" value="F:metal ion binding"/>
    <property type="evidence" value="ECO:0007669"/>
    <property type="project" value="UniProtKB-KW"/>
</dbReference>
<dbReference type="InterPro" id="IPR006408">
    <property type="entry name" value="P-type_ATPase_IIB"/>
</dbReference>
<feature type="region of interest" description="Disordered" evidence="19">
    <location>
        <begin position="295"/>
        <end position="351"/>
    </location>
</feature>
<keyword evidence="17 18" id="KW-0472">Membrane</keyword>
<dbReference type="InterPro" id="IPR036412">
    <property type="entry name" value="HAD-like_sf"/>
</dbReference>
<feature type="transmembrane region" description="Helical" evidence="18">
    <location>
        <begin position="847"/>
        <end position="868"/>
    </location>
</feature>
<dbReference type="Pfam" id="PF00690">
    <property type="entry name" value="Cation_ATPase_N"/>
    <property type="match status" value="1"/>
</dbReference>
<dbReference type="PANTHER" id="PTHR24093">
    <property type="entry name" value="CATION TRANSPORTING ATPASE"/>
    <property type="match status" value="1"/>
</dbReference>
<keyword evidence="14" id="KW-1278">Translocase</keyword>
<dbReference type="Gene3D" id="3.40.1110.10">
    <property type="entry name" value="Calcium-transporting ATPase, cytoplasmic domain N"/>
    <property type="match status" value="1"/>
</dbReference>
<proteinExistence type="inferred from homology"/>
<dbReference type="InterPro" id="IPR059000">
    <property type="entry name" value="ATPase_P-type_domA"/>
</dbReference>
<keyword evidence="4" id="KW-1003">Cell membrane</keyword>
<keyword evidence="5" id="KW-0597">Phosphoprotein</keyword>
<keyword evidence="3 18" id="KW-0813">Transport</keyword>
<evidence type="ECO:0000256" key="8">
    <source>
        <dbReference type="ARBA" id="ARBA00022723"/>
    </source>
</evidence>
<dbReference type="Pfam" id="PF13246">
    <property type="entry name" value="Cation_ATPase"/>
    <property type="match status" value="1"/>
</dbReference>
<evidence type="ECO:0000313" key="22">
    <source>
        <dbReference type="Proteomes" id="UP000694569"/>
    </source>
</evidence>
<dbReference type="Gene3D" id="3.40.50.1000">
    <property type="entry name" value="HAD superfamily/HAD-like"/>
    <property type="match status" value="1"/>
</dbReference>
<dbReference type="SUPFAM" id="SSF56784">
    <property type="entry name" value="HAD-like"/>
    <property type="match status" value="1"/>
</dbReference>
<evidence type="ECO:0000256" key="18">
    <source>
        <dbReference type="RuleBase" id="RU361146"/>
    </source>
</evidence>
<dbReference type="SFLD" id="SFLDG00002">
    <property type="entry name" value="C1.7:_P-type_atpase_like"/>
    <property type="match status" value="1"/>
</dbReference>
<keyword evidence="11 18" id="KW-0067">ATP-binding</keyword>
<keyword evidence="6 18" id="KW-0109">Calcium transport</keyword>
<dbReference type="OrthoDB" id="116380at2759"/>
<dbReference type="InterPro" id="IPR044492">
    <property type="entry name" value="P_typ_ATPase_HD_dom"/>
</dbReference>
<dbReference type="InterPro" id="IPR023299">
    <property type="entry name" value="ATPase_P-typ_cyto_dom_N"/>
</dbReference>
<dbReference type="InterPro" id="IPR004014">
    <property type="entry name" value="ATPase_P-typ_cation-transptr_N"/>
</dbReference>
<feature type="compositionally biased region" description="Basic and acidic residues" evidence="19">
    <location>
        <begin position="296"/>
        <end position="319"/>
    </location>
</feature>
<comment type="subcellular location">
    <subcellularLocation>
        <location evidence="1">Cell membrane</location>
        <topology evidence="1">Multi-pass membrane protein</topology>
    </subcellularLocation>
    <subcellularLocation>
        <location evidence="18">Membrane</location>
        <topology evidence="18">Multi-pass membrane protein</topology>
    </subcellularLocation>
</comment>
<comment type="caution">
    <text evidence="18">Lacks conserved residue(s) required for the propagation of feature annotation.</text>
</comment>
<feature type="transmembrane region" description="Helical" evidence="18">
    <location>
        <begin position="1032"/>
        <end position="1053"/>
    </location>
</feature>
<keyword evidence="12" id="KW-0460">Magnesium</keyword>
<keyword evidence="13" id="KW-0112">Calmodulin-binding</keyword>
<evidence type="ECO:0000256" key="17">
    <source>
        <dbReference type="ARBA" id="ARBA00023136"/>
    </source>
</evidence>
<protein>
    <recommendedName>
        <fullName evidence="18">Calcium-transporting ATPase</fullName>
        <ecNumber evidence="18">7.2.2.10</ecNumber>
    </recommendedName>
</protein>
<dbReference type="NCBIfam" id="TIGR01494">
    <property type="entry name" value="ATPase_P-type"/>
    <property type="match status" value="3"/>
</dbReference>
<feature type="region of interest" description="Disordered" evidence="19">
    <location>
        <begin position="1152"/>
        <end position="1212"/>
    </location>
</feature>
<evidence type="ECO:0000256" key="13">
    <source>
        <dbReference type="ARBA" id="ARBA00022860"/>
    </source>
</evidence>
<dbReference type="GO" id="GO:0005886">
    <property type="term" value="C:plasma membrane"/>
    <property type="evidence" value="ECO:0007669"/>
    <property type="project" value="UniProtKB-SubCell"/>
</dbReference>
<sequence>MANNSVAYSGVKNSINEVNHGGDFGITLAELRALMELRSTDALQKIKDCYGDVYGVCSRLKTSPHEGLSGNPADIERRQEVFGKNIIPPKKPKTFLQLVWEALQDVTLIILEVAAIISLGLSFYRPPGGENELCGEVSGAAEEEEGEAGWIEGGAILVSVVCVVLVTAFNDWSKEKQFRGLQSRIEQEQKFTVVRGSQVIQIPVADMVVGDIAQIKYGDLLPADGVLIQGNDLKIDESSLTGESDLVKKTLEKDPLLLSGTHVMEGSGRMVVTAIGVNSQTGIIFTLLGAGDNEEEKEKKDKKSKKQDGAVENRNKAKAQDGAAMEMQPLKSEEGGDGEDKKKSNMPKKEKSVLQGKLTKLAVQIGKAGLVMSAITVIILVLYFVINTFWIQKRPWLAECTPIYVQYFVKFFIIGVTVLVVAVPEGLPLAVTISLAYSVKKMMKDNNLVRHLDACETMGNATAICSDKTGTLTMNRMTVVQAFLNEKHYRKIPDAESLPENVLDLLVSGISVNCAYTSKILPPEKEGGLPRHVGNKTECALLGLLLDLKRDYQDVRNEIPEETLFKVYTFNSNRKSMSTVLKNNDGSYRMFSKGASEIVLKKCYKVLRVNGEAQIFRPSDREDLIKRVIEPMASEGLRTICLAYRDFPAGEEEPEWENENEILSRLTCIAIVGIEDPVRPEVPDAIRKCQRAGITVRMVTGDNINTARAIASKCGILHPGEDFLCVEGKEFNRRIRNEKGEIEQERIDKIWPKLRVLARSSPTDKHTLVKGIIDSTVCEQRQVVAVTGDGTNDGPALKKADVGFAMGIAGTDVAKEASDIILTDDNFSSIVKAVMWGRNVYDSISKFLQFQLTVNVVAVIVAFTGACITQDSPLKAVQMLWVNLIMDTFASLALATEPPTEALLLRKPYGRNKPLISRTMMKNILGHAVYQLVVVFTLLFAGESLFDIDSGRNAPLHAAPSQHYTIVFNTFVMMQLFNEINARKIHGERNVFEGIFNNMIFCSIVLGTFIIQIIIVQFGGKPFSCTELTIDQWLWSIFLGMGTLLWGQLVTSIPTSRLKFLKEAGHGTHKDEIPEEEFNEDEEEIDHAERELRRGQILWFRGLNRIQTQIRVVNAFRSSLYEGLEKPESRSSIHNFMTHPEFRIEDSEPHIPLIDDTDAEDDAPTKRHSTPPPSPNKNNNAVDSGIHLTIEPNKSATSSSPGSPLHSLETSL</sequence>
<dbReference type="GO" id="GO:0005516">
    <property type="term" value="F:calmodulin binding"/>
    <property type="evidence" value="ECO:0007669"/>
    <property type="project" value="UniProtKB-KW"/>
</dbReference>
<feature type="transmembrane region" description="Helical" evidence="18">
    <location>
        <begin position="999"/>
        <end position="1020"/>
    </location>
</feature>
<evidence type="ECO:0000259" key="20">
    <source>
        <dbReference type="SMART" id="SM00831"/>
    </source>
</evidence>
<evidence type="ECO:0000256" key="7">
    <source>
        <dbReference type="ARBA" id="ARBA00022692"/>
    </source>
</evidence>
<evidence type="ECO:0000256" key="1">
    <source>
        <dbReference type="ARBA" id="ARBA00004651"/>
    </source>
</evidence>
<evidence type="ECO:0000256" key="10">
    <source>
        <dbReference type="ARBA" id="ARBA00022837"/>
    </source>
</evidence>
<dbReference type="SUPFAM" id="SSF81660">
    <property type="entry name" value="Metal cation-transporting ATPase, ATP-binding domain N"/>
    <property type="match status" value="1"/>
</dbReference>
<dbReference type="InterPro" id="IPR022141">
    <property type="entry name" value="ATP_Ca_trans_C"/>
</dbReference>
<keyword evidence="10 18" id="KW-0106">Calcium</keyword>
<evidence type="ECO:0000256" key="16">
    <source>
        <dbReference type="ARBA" id="ARBA00023065"/>
    </source>
</evidence>
<dbReference type="InterPro" id="IPR008250">
    <property type="entry name" value="ATPase_P-typ_transduc_dom_A_sf"/>
</dbReference>
<reference evidence="21" key="2">
    <citation type="submission" date="2025-09" db="UniProtKB">
        <authorList>
            <consortium name="Ensembl"/>
        </authorList>
    </citation>
    <scope>IDENTIFICATION</scope>
</reference>
<dbReference type="GO" id="GO:0005524">
    <property type="term" value="F:ATP binding"/>
    <property type="evidence" value="ECO:0007669"/>
    <property type="project" value="UniProtKB-KW"/>
</dbReference>
<dbReference type="InterPro" id="IPR023298">
    <property type="entry name" value="ATPase_P-typ_TM_dom_sf"/>
</dbReference>
<evidence type="ECO:0000256" key="9">
    <source>
        <dbReference type="ARBA" id="ARBA00022741"/>
    </source>
</evidence>
<dbReference type="Gene3D" id="2.70.150.10">
    <property type="entry name" value="Calcium-transporting ATPase, cytoplasmic transduction domain A"/>
    <property type="match status" value="1"/>
</dbReference>
<dbReference type="SUPFAM" id="SSF81665">
    <property type="entry name" value="Calcium ATPase, transmembrane domain M"/>
    <property type="match status" value="1"/>
</dbReference>
<dbReference type="PANTHER" id="PTHR24093:SF245">
    <property type="entry name" value="PLASMA MEMBRANE CALCIUM-TRANSPORTING ATPASE 1"/>
    <property type="match status" value="1"/>
</dbReference>
<dbReference type="Pfam" id="PF00689">
    <property type="entry name" value="Cation_ATPase_C"/>
    <property type="match status" value="1"/>
</dbReference>
<dbReference type="SMART" id="SM00831">
    <property type="entry name" value="Cation_ATPase_N"/>
    <property type="match status" value="1"/>
</dbReference>
<dbReference type="FunFam" id="1.20.1110.10:FF:000008">
    <property type="entry name" value="Calcium-transporting ATPase"/>
    <property type="match status" value="1"/>
</dbReference>
<dbReference type="PROSITE" id="PS00154">
    <property type="entry name" value="ATPASE_E1_E2"/>
    <property type="match status" value="1"/>
</dbReference>
<dbReference type="NCBIfam" id="TIGR01517">
    <property type="entry name" value="ATPase-IIB_Ca"/>
    <property type="match status" value="1"/>
</dbReference>
<dbReference type="FunFam" id="2.70.150.10:FF:000001">
    <property type="entry name" value="Calcium-transporting ATPase"/>
    <property type="match status" value="1"/>
</dbReference>
<dbReference type="Pfam" id="PF08282">
    <property type="entry name" value="Hydrolase_3"/>
    <property type="match status" value="1"/>
</dbReference>
<dbReference type="FunFam" id="3.40.50.1000:FF:000007">
    <property type="entry name" value="Calcium-transporting ATPase"/>
    <property type="match status" value="1"/>
</dbReference>
<dbReference type="GO" id="GO:0030165">
    <property type="term" value="F:PDZ domain binding"/>
    <property type="evidence" value="ECO:0007669"/>
    <property type="project" value="TreeGrafter"/>
</dbReference>
<dbReference type="InterPro" id="IPR006068">
    <property type="entry name" value="ATPase_P-typ_cation-transptr_C"/>
</dbReference>
<dbReference type="GeneTree" id="ENSGT00940000158686"/>
<keyword evidence="9 18" id="KW-0547">Nucleotide-binding</keyword>
<feature type="transmembrane region" description="Helical" evidence="18">
    <location>
        <begin position="961"/>
        <end position="978"/>
    </location>
</feature>
<evidence type="ECO:0000256" key="6">
    <source>
        <dbReference type="ARBA" id="ARBA00022568"/>
    </source>
</evidence>
<dbReference type="EC" id="7.2.2.10" evidence="18"/>
<evidence type="ECO:0000256" key="12">
    <source>
        <dbReference type="ARBA" id="ARBA00022842"/>
    </source>
</evidence>
<dbReference type="FunFam" id="3.40.1110.10:FF:000002">
    <property type="entry name" value="Calcium-transporting ATPase"/>
    <property type="match status" value="1"/>
</dbReference>